<comment type="caution">
    <text evidence="1">The sequence shown here is derived from an EMBL/GenBank/DDBJ whole genome shotgun (WGS) entry which is preliminary data.</text>
</comment>
<keyword evidence="2" id="KW-1185">Reference proteome</keyword>
<dbReference type="Proteomes" id="UP001140087">
    <property type="component" value="Unassembled WGS sequence"/>
</dbReference>
<protein>
    <submittedName>
        <fullName evidence="1">Uncharacterized protein</fullName>
    </submittedName>
</protein>
<dbReference type="EMBL" id="JANBUN010000483">
    <property type="protein sequence ID" value="KAJ2803414.1"/>
    <property type="molecule type" value="Genomic_DNA"/>
</dbReference>
<evidence type="ECO:0000313" key="1">
    <source>
        <dbReference type="EMBL" id="KAJ2803414.1"/>
    </source>
</evidence>
<evidence type="ECO:0000313" key="2">
    <source>
        <dbReference type="Proteomes" id="UP001140087"/>
    </source>
</evidence>
<proteinExistence type="predicted"/>
<name>A0ACC1L922_9FUNG</name>
<organism evidence="1 2">
    <name type="scientific">Coemansia helicoidea</name>
    <dbReference type="NCBI Taxonomy" id="1286919"/>
    <lineage>
        <taxon>Eukaryota</taxon>
        <taxon>Fungi</taxon>
        <taxon>Fungi incertae sedis</taxon>
        <taxon>Zoopagomycota</taxon>
        <taxon>Kickxellomycotina</taxon>
        <taxon>Kickxellomycetes</taxon>
        <taxon>Kickxellales</taxon>
        <taxon>Kickxellaceae</taxon>
        <taxon>Coemansia</taxon>
    </lineage>
</organism>
<accession>A0ACC1L922</accession>
<reference evidence="1" key="1">
    <citation type="submission" date="2022-07" db="EMBL/GenBank/DDBJ databases">
        <title>Phylogenomic reconstructions and comparative analyses of Kickxellomycotina fungi.</title>
        <authorList>
            <person name="Reynolds N.K."/>
            <person name="Stajich J.E."/>
            <person name="Barry K."/>
            <person name="Grigoriev I.V."/>
            <person name="Crous P."/>
            <person name="Smith M.E."/>
        </authorList>
    </citation>
    <scope>NUCLEOTIDE SEQUENCE</scope>
    <source>
        <strain evidence="1">BCRC 34780</strain>
    </source>
</reference>
<gene>
    <name evidence="1" type="ORF">H4R21_002043</name>
</gene>
<sequence length="290" mass="30411">MAPEKRNAAGARSWLARFLVMALALLALPAVSQAATLNRRIMGGTNANHKDYKFLIYLYNSADKTYCGGSIIDTNWIITAAHCIKKASVNQITVFIGQGDYELDMSKGTKIAAVHGHPQYNDQSMANDIALIKLQKPVAGKNVAVIAIDNGSIADGEKLTALGWGYTSPSGTKPSKKLQKGELTAISQKQCAKAHTTFAGNNGPQVCVAADAGPDTCPGDSGGPLIRSQNGANVLTGITSFGTTGPGKPITVSCGDRGMVSLFTHVKHYAKFIDSTTGGLRNINVSVSDG</sequence>